<keyword evidence="6" id="KW-1185">Reference proteome</keyword>
<evidence type="ECO:0000259" key="4">
    <source>
        <dbReference type="Pfam" id="PF13102"/>
    </source>
</evidence>
<dbReference type="InterPro" id="IPR010998">
    <property type="entry name" value="Integrase_recombinase_N"/>
</dbReference>
<feature type="domain" description="Phage integrase SAM-like" evidence="4">
    <location>
        <begin position="108"/>
        <end position="204"/>
    </location>
</feature>
<evidence type="ECO:0000256" key="2">
    <source>
        <dbReference type="ARBA" id="ARBA00023172"/>
    </source>
</evidence>
<evidence type="ECO:0000313" key="5">
    <source>
        <dbReference type="EMBL" id="APG66300.1"/>
    </source>
</evidence>
<evidence type="ECO:0000256" key="1">
    <source>
        <dbReference type="ARBA" id="ARBA00023125"/>
    </source>
</evidence>
<dbReference type="InterPro" id="IPR025269">
    <property type="entry name" value="SAM-like_dom"/>
</dbReference>
<reference evidence="5 6" key="1">
    <citation type="submission" date="2016-11" db="EMBL/GenBank/DDBJ databases">
        <title>Tenacibaculum sp. LPB0136, isolated from marine environment.</title>
        <authorList>
            <person name="Kim E."/>
            <person name="Yi H."/>
        </authorList>
    </citation>
    <scope>NUCLEOTIDE SEQUENCE [LARGE SCALE GENOMIC DNA]</scope>
    <source>
        <strain evidence="5 6">LPB0136</strain>
    </source>
</reference>
<dbReference type="GO" id="GO:0006310">
    <property type="term" value="P:DNA recombination"/>
    <property type="evidence" value="ECO:0007669"/>
    <property type="project" value="UniProtKB-KW"/>
</dbReference>
<dbReference type="AlphaFoldDB" id="A0A1L3JMC3"/>
<dbReference type="RefSeq" id="WP_072556814.1">
    <property type="nucleotide sequence ID" value="NZ_CP018155.1"/>
</dbReference>
<name>A0A1L3JMC3_9FLAO</name>
<protein>
    <recommendedName>
        <fullName evidence="7">Integrase</fullName>
    </recommendedName>
</protein>
<keyword evidence="1" id="KW-0238">DNA-binding</keyword>
<dbReference type="InterPro" id="IPR002104">
    <property type="entry name" value="Integrase_catalytic"/>
</dbReference>
<dbReference type="Proteomes" id="UP000181898">
    <property type="component" value="Chromosome"/>
</dbReference>
<dbReference type="GO" id="GO:0015074">
    <property type="term" value="P:DNA integration"/>
    <property type="evidence" value="ECO:0007669"/>
    <property type="project" value="InterPro"/>
</dbReference>
<evidence type="ECO:0000259" key="3">
    <source>
        <dbReference type="Pfam" id="PF00589"/>
    </source>
</evidence>
<sequence length="424" mass="49505">MARIKFILQGKSSNSQIYLRLSLSKYVSFKRKTGYSIDYKDWSKSTGFPKSNDPFNKNLKVDLKNLEVFVEKELNVSNTNGMDVTSLWLKDSIANFLGKSEAKELDYLVDYTKQYIERLRNKSNNNGQKGVSEATIKKRTTILNKIVKFQNHTKRKFKVKDVDLKFREEFIEFLDSEEKLSEGTIGKYLKEVKTICFDAQKNNIDVSSQLIHFKGFNVDSIHVTLSFDEIKEIQKTKFEDKYLELAKKWLIIGCYTGQRVSDLMRMNKSMIEKHREYEFIVLTQKKTKKIVQIPIHNEVKSILDSLDGNFPDVFSENESSNSALFNKYLKLVCKDAKLTYLAEGKLRNEETERLEIGKFPKYKLVSSHICRRSFATNFYAQRRYPTPLLMNITAHSTEKMFLKYIGKKPIDYGLQLAKIWAEDI</sequence>
<dbReference type="GO" id="GO:0003677">
    <property type="term" value="F:DNA binding"/>
    <property type="evidence" value="ECO:0007669"/>
    <property type="project" value="UniProtKB-KW"/>
</dbReference>
<dbReference type="Gene3D" id="1.10.443.10">
    <property type="entry name" value="Intergrase catalytic core"/>
    <property type="match status" value="1"/>
</dbReference>
<dbReference type="STRING" id="1850252.LPB136_13365"/>
<dbReference type="Gene3D" id="1.10.150.130">
    <property type="match status" value="1"/>
</dbReference>
<dbReference type="InterPro" id="IPR013762">
    <property type="entry name" value="Integrase-like_cat_sf"/>
</dbReference>
<dbReference type="Pfam" id="PF13102">
    <property type="entry name" value="Phage_int_SAM_5"/>
    <property type="match status" value="1"/>
</dbReference>
<dbReference type="EMBL" id="CP018155">
    <property type="protein sequence ID" value="APG66300.1"/>
    <property type="molecule type" value="Genomic_DNA"/>
</dbReference>
<dbReference type="InterPro" id="IPR011010">
    <property type="entry name" value="DNA_brk_join_enz"/>
</dbReference>
<dbReference type="KEGG" id="ten:LPB136_13365"/>
<feature type="domain" description="Tyr recombinase" evidence="3">
    <location>
        <begin position="228"/>
        <end position="405"/>
    </location>
</feature>
<accession>A0A1L3JMC3</accession>
<evidence type="ECO:0000313" key="6">
    <source>
        <dbReference type="Proteomes" id="UP000181898"/>
    </source>
</evidence>
<evidence type="ECO:0008006" key="7">
    <source>
        <dbReference type="Google" id="ProtNLM"/>
    </source>
</evidence>
<organism evidence="5 6">
    <name type="scientific">Tenacibaculum todarodis</name>
    <dbReference type="NCBI Taxonomy" id="1850252"/>
    <lineage>
        <taxon>Bacteria</taxon>
        <taxon>Pseudomonadati</taxon>
        <taxon>Bacteroidota</taxon>
        <taxon>Flavobacteriia</taxon>
        <taxon>Flavobacteriales</taxon>
        <taxon>Flavobacteriaceae</taxon>
        <taxon>Tenacibaculum</taxon>
    </lineage>
</organism>
<dbReference type="Pfam" id="PF00589">
    <property type="entry name" value="Phage_integrase"/>
    <property type="match status" value="1"/>
</dbReference>
<dbReference type="SUPFAM" id="SSF56349">
    <property type="entry name" value="DNA breaking-rejoining enzymes"/>
    <property type="match status" value="1"/>
</dbReference>
<gene>
    <name evidence="5" type="ORF">LPB136_13365</name>
</gene>
<proteinExistence type="predicted"/>
<keyword evidence="2" id="KW-0233">DNA recombination</keyword>